<organism evidence="1 2">
    <name type="scientific">Elsinoe batatas</name>
    <dbReference type="NCBI Taxonomy" id="2601811"/>
    <lineage>
        <taxon>Eukaryota</taxon>
        <taxon>Fungi</taxon>
        <taxon>Dikarya</taxon>
        <taxon>Ascomycota</taxon>
        <taxon>Pezizomycotina</taxon>
        <taxon>Dothideomycetes</taxon>
        <taxon>Dothideomycetidae</taxon>
        <taxon>Myriangiales</taxon>
        <taxon>Elsinoaceae</taxon>
        <taxon>Elsinoe</taxon>
    </lineage>
</organism>
<dbReference type="AlphaFoldDB" id="A0A8K0PJ59"/>
<gene>
    <name evidence="1" type="ORF">KVT40_004872</name>
</gene>
<keyword evidence="2" id="KW-1185">Reference proteome</keyword>
<evidence type="ECO:0000313" key="2">
    <source>
        <dbReference type="Proteomes" id="UP000809789"/>
    </source>
</evidence>
<dbReference type="Proteomes" id="UP000809789">
    <property type="component" value="Unassembled WGS sequence"/>
</dbReference>
<dbReference type="EMBL" id="JAESVG020000005">
    <property type="protein sequence ID" value="KAG8627389.1"/>
    <property type="molecule type" value="Genomic_DNA"/>
</dbReference>
<accession>A0A8K0PJ59</accession>
<comment type="caution">
    <text evidence="1">The sequence shown here is derived from an EMBL/GenBank/DDBJ whole genome shotgun (WGS) entry which is preliminary data.</text>
</comment>
<evidence type="ECO:0000313" key="1">
    <source>
        <dbReference type="EMBL" id="KAG8627389.1"/>
    </source>
</evidence>
<reference evidence="1" key="1">
    <citation type="submission" date="2021-07" db="EMBL/GenBank/DDBJ databases">
        <title>Elsinoe batatas strain:CRI-CJ2 Genome sequencing and assembly.</title>
        <authorList>
            <person name="Huang L."/>
        </authorList>
    </citation>
    <scope>NUCLEOTIDE SEQUENCE</scope>
    <source>
        <strain evidence="1">CRI-CJ2</strain>
    </source>
</reference>
<proteinExistence type="predicted"/>
<protein>
    <submittedName>
        <fullName evidence="1">Uncharacterized protein</fullName>
    </submittedName>
</protein>
<name>A0A8K0PJ59_9PEZI</name>
<sequence>MKPVRKALKMAPLTLYLSFGIEVNAFNGLLTPFLYFQSKHSIMNISEIIADLLEG</sequence>
<dbReference type="OrthoDB" id="10395036at2759"/>